<dbReference type="SUPFAM" id="SSF46689">
    <property type="entry name" value="Homeodomain-like"/>
    <property type="match status" value="1"/>
</dbReference>
<evidence type="ECO:0000259" key="5">
    <source>
        <dbReference type="PROSITE" id="PS01124"/>
    </source>
</evidence>
<dbReference type="PANTHER" id="PTHR43280:SF29">
    <property type="entry name" value="ARAC-FAMILY TRANSCRIPTIONAL REGULATOR"/>
    <property type="match status" value="1"/>
</dbReference>
<comment type="caution">
    <text evidence="6">The sequence shown here is derived from an EMBL/GenBank/DDBJ whole genome shotgun (WGS) entry which is preliminary data.</text>
</comment>
<keyword evidence="1" id="KW-0805">Transcription regulation</keyword>
<dbReference type="EMBL" id="JBDIME010000024">
    <property type="protein sequence ID" value="MEN2792177.1"/>
    <property type="molecule type" value="Genomic_DNA"/>
</dbReference>
<keyword evidence="2" id="KW-0238">DNA-binding</keyword>
<sequence>MTRLLLLDTVMRMLAIGQLVLIALVICRGRAPRPVRLATAMLLLGVASYLTLATPLFRETRGPFWALIQLAAQSVPLLLWVFAHLLFERPIDRRAAIAGIALTFGCWIGFFLVGYGERHGAFWIALVQRGASLLFIGHAILIALSERGDDLIEKRRRLRVGFVIVVGVLAFIVIVLEMLYGFRRAGPDIALAQALAILIATTAMGVALLQSDPDLLFDPARPGAPPVPSFSPSEHVLNRKLEAAIAQAVYREQGLSIGALAALLETPEHRLRSLINRRLGYRNFSAFLNHHRIAEAKALLVDPAHVDLPILTIAMDLGYGSLAPFNRAFREAVGQAPSEYRRENIVRN</sequence>
<evidence type="ECO:0000313" key="6">
    <source>
        <dbReference type="EMBL" id="MEN2792177.1"/>
    </source>
</evidence>
<evidence type="ECO:0000256" key="3">
    <source>
        <dbReference type="ARBA" id="ARBA00023163"/>
    </source>
</evidence>
<keyword evidence="4" id="KW-1133">Transmembrane helix</keyword>
<evidence type="ECO:0000313" key="7">
    <source>
        <dbReference type="Proteomes" id="UP001419910"/>
    </source>
</evidence>
<dbReference type="PRINTS" id="PR00032">
    <property type="entry name" value="HTHARAC"/>
</dbReference>
<dbReference type="InterPro" id="IPR018060">
    <property type="entry name" value="HTH_AraC"/>
</dbReference>
<reference evidence="6 7" key="1">
    <citation type="submission" date="2024-05" db="EMBL/GenBank/DDBJ databases">
        <authorList>
            <person name="Liu Q."/>
            <person name="Xin Y.-H."/>
        </authorList>
    </citation>
    <scope>NUCLEOTIDE SEQUENCE [LARGE SCALE GENOMIC DNA]</scope>
    <source>
        <strain evidence="6 7">CGMCC 1.10181</strain>
    </source>
</reference>
<protein>
    <submittedName>
        <fullName evidence="6">AraC family transcriptional regulator</fullName>
    </submittedName>
</protein>
<gene>
    <name evidence="6" type="ORF">ABC974_21280</name>
</gene>
<dbReference type="InterPro" id="IPR018062">
    <property type="entry name" value="HTH_AraC-typ_CS"/>
</dbReference>
<dbReference type="PROSITE" id="PS00041">
    <property type="entry name" value="HTH_ARAC_FAMILY_1"/>
    <property type="match status" value="1"/>
</dbReference>
<dbReference type="RefSeq" id="WP_343888099.1">
    <property type="nucleotide sequence ID" value="NZ_BAAAEH010000007.1"/>
</dbReference>
<dbReference type="PROSITE" id="PS01124">
    <property type="entry name" value="HTH_ARAC_FAMILY_2"/>
    <property type="match status" value="1"/>
</dbReference>
<proteinExistence type="predicted"/>
<feature type="transmembrane region" description="Helical" evidence="4">
    <location>
        <begin position="38"/>
        <end position="57"/>
    </location>
</feature>
<dbReference type="SMART" id="SM00342">
    <property type="entry name" value="HTH_ARAC"/>
    <property type="match status" value="1"/>
</dbReference>
<keyword evidence="3" id="KW-0804">Transcription</keyword>
<feature type="transmembrane region" description="Helical" evidence="4">
    <location>
        <begin position="189"/>
        <end position="209"/>
    </location>
</feature>
<evidence type="ECO:0000256" key="4">
    <source>
        <dbReference type="SAM" id="Phobius"/>
    </source>
</evidence>
<keyword evidence="7" id="KW-1185">Reference proteome</keyword>
<feature type="transmembrane region" description="Helical" evidence="4">
    <location>
        <begin position="121"/>
        <end position="144"/>
    </location>
</feature>
<feature type="domain" description="HTH araC/xylS-type" evidence="5">
    <location>
        <begin position="239"/>
        <end position="343"/>
    </location>
</feature>
<evidence type="ECO:0000256" key="1">
    <source>
        <dbReference type="ARBA" id="ARBA00023015"/>
    </source>
</evidence>
<dbReference type="Gene3D" id="1.10.10.60">
    <property type="entry name" value="Homeodomain-like"/>
    <property type="match status" value="1"/>
</dbReference>
<name>A0ABU9Y8P7_9SPHN</name>
<dbReference type="InterPro" id="IPR009057">
    <property type="entry name" value="Homeodomain-like_sf"/>
</dbReference>
<dbReference type="Proteomes" id="UP001419910">
    <property type="component" value="Unassembled WGS sequence"/>
</dbReference>
<organism evidence="6 7">
    <name type="scientific">Sphingomonas oligophenolica</name>
    <dbReference type="NCBI Taxonomy" id="301154"/>
    <lineage>
        <taxon>Bacteria</taxon>
        <taxon>Pseudomonadati</taxon>
        <taxon>Pseudomonadota</taxon>
        <taxon>Alphaproteobacteria</taxon>
        <taxon>Sphingomonadales</taxon>
        <taxon>Sphingomonadaceae</taxon>
        <taxon>Sphingomonas</taxon>
    </lineage>
</organism>
<feature type="transmembrane region" description="Helical" evidence="4">
    <location>
        <begin position="160"/>
        <end position="183"/>
    </location>
</feature>
<feature type="transmembrane region" description="Helical" evidence="4">
    <location>
        <begin position="6"/>
        <end position="26"/>
    </location>
</feature>
<dbReference type="InterPro" id="IPR020449">
    <property type="entry name" value="Tscrpt_reg_AraC-type_HTH"/>
</dbReference>
<dbReference type="Pfam" id="PF12833">
    <property type="entry name" value="HTH_18"/>
    <property type="match status" value="1"/>
</dbReference>
<keyword evidence="4" id="KW-0472">Membrane</keyword>
<dbReference type="PANTHER" id="PTHR43280">
    <property type="entry name" value="ARAC-FAMILY TRANSCRIPTIONAL REGULATOR"/>
    <property type="match status" value="1"/>
</dbReference>
<feature type="transmembrane region" description="Helical" evidence="4">
    <location>
        <begin position="63"/>
        <end position="83"/>
    </location>
</feature>
<accession>A0ABU9Y8P7</accession>
<keyword evidence="4" id="KW-0812">Transmembrane</keyword>
<evidence type="ECO:0000256" key="2">
    <source>
        <dbReference type="ARBA" id="ARBA00023125"/>
    </source>
</evidence>
<feature type="transmembrane region" description="Helical" evidence="4">
    <location>
        <begin position="95"/>
        <end position="115"/>
    </location>
</feature>